<comment type="function">
    <text evidence="9">Essential component of the vacuolar proton pump (V-ATPase), a multimeric enzyme that catalyzes the translocation of protons across the membranes. Required for assembly and activity of the V-ATPase.</text>
</comment>
<keyword evidence="4 9" id="KW-0812">Transmembrane</keyword>
<feature type="transmembrane region" description="Helical" evidence="9">
    <location>
        <begin position="592"/>
        <end position="616"/>
    </location>
</feature>
<dbReference type="GO" id="GO:0000220">
    <property type="term" value="C:vacuolar proton-transporting V-type ATPase, V0 domain"/>
    <property type="evidence" value="ECO:0007669"/>
    <property type="project" value="InterPro"/>
</dbReference>
<dbReference type="GO" id="GO:0000329">
    <property type="term" value="C:fungal-type vacuole membrane"/>
    <property type="evidence" value="ECO:0007669"/>
    <property type="project" value="TreeGrafter"/>
</dbReference>
<keyword evidence="3 9" id="KW-0813">Transport</keyword>
<evidence type="ECO:0000313" key="11">
    <source>
        <dbReference type="EMBL" id="KAJ1921782.1"/>
    </source>
</evidence>
<evidence type="ECO:0000256" key="2">
    <source>
        <dbReference type="ARBA" id="ARBA00009904"/>
    </source>
</evidence>
<dbReference type="InterPro" id="IPR002490">
    <property type="entry name" value="V-ATPase_116kDa_su"/>
</dbReference>
<evidence type="ECO:0000256" key="10">
    <source>
        <dbReference type="SAM" id="Coils"/>
    </source>
</evidence>
<dbReference type="Pfam" id="PF01496">
    <property type="entry name" value="V_ATPase_I"/>
    <property type="match status" value="1"/>
</dbReference>
<accession>A0A9W8A2Z5</accession>
<dbReference type="PIRSF" id="PIRSF001293">
    <property type="entry name" value="ATP6V0A1"/>
    <property type="match status" value="1"/>
</dbReference>
<feature type="transmembrane region" description="Helical" evidence="9">
    <location>
        <begin position="440"/>
        <end position="465"/>
    </location>
</feature>
<dbReference type="GO" id="GO:0046961">
    <property type="term" value="F:proton-transporting ATPase activity, rotational mechanism"/>
    <property type="evidence" value="ECO:0007669"/>
    <property type="project" value="InterPro"/>
</dbReference>
<dbReference type="InterPro" id="IPR026028">
    <property type="entry name" value="V-type_ATPase_116kDa_su_euka"/>
</dbReference>
<evidence type="ECO:0000256" key="7">
    <source>
        <dbReference type="ARBA" id="ARBA00023065"/>
    </source>
</evidence>
<keyword evidence="5 9" id="KW-0375">Hydrogen ion transport</keyword>
<feature type="transmembrane region" description="Helical" evidence="9">
    <location>
        <begin position="794"/>
        <end position="817"/>
    </location>
</feature>
<dbReference type="PANTHER" id="PTHR11629:SF63">
    <property type="entry name" value="V-TYPE PROTON ATPASE SUBUNIT A"/>
    <property type="match status" value="1"/>
</dbReference>
<proteinExistence type="inferred from homology"/>
<evidence type="ECO:0000256" key="6">
    <source>
        <dbReference type="ARBA" id="ARBA00022989"/>
    </source>
</evidence>
<keyword evidence="6 9" id="KW-1133">Transmembrane helix</keyword>
<keyword evidence="12" id="KW-1185">Reference proteome</keyword>
<keyword evidence="8 9" id="KW-0472">Membrane</keyword>
<evidence type="ECO:0000256" key="1">
    <source>
        <dbReference type="ARBA" id="ARBA00004141"/>
    </source>
</evidence>
<feature type="transmembrane region" description="Helical" evidence="9">
    <location>
        <begin position="563"/>
        <end position="580"/>
    </location>
</feature>
<evidence type="ECO:0000256" key="5">
    <source>
        <dbReference type="ARBA" id="ARBA00022781"/>
    </source>
</evidence>
<comment type="similarity">
    <text evidence="2 9">Belongs to the V-ATPase 116 kDa subunit family.</text>
</comment>
<reference evidence="11" key="1">
    <citation type="submission" date="2022-07" db="EMBL/GenBank/DDBJ databases">
        <title>Phylogenomic reconstructions and comparative analyses of Kickxellomycotina fungi.</title>
        <authorList>
            <person name="Reynolds N.K."/>
            <person name="Stajich J.E."/>
            <person name="Barry K."/>
            <person name="Grigoriev I.V."/>
            <person name="Crous P."/>
            <person name="Smith M.E."/>
        </authorList>
    </citation>
    <scope>NUCLEOTIDE SEQUENCE</scope>
    <source>
        <strain evidence="11">NBRC 100468</strain>
    </source>
</reference>
<sequence>MDPYSRGSASRPPLRFKKASMFRSEEMSLVQMYIPREVSRDIVAELGELGAVQFRDLNPDVNAFQRTFAGEIRRWDEVERKLRFLNSFIEKLGIEVMPIDSIEVSTEAMRPSELEEMERVISEHEVQVKRLNDAYEEVLRRYLELDEKRHVLRETSQIFGEDGTSSAPQLPNRRNSRVSGASIVEDPSTPFLNSQRIELDVLPETPAGSVAGVIQRSLVATFERVLWRSLRGNLFFNHIDIDEDIIDPDTDEKVSKSVFVVFTHGGSLRERVEKIAESFGASLYPVNDNSEARNEELIHVMAELDERQRIMDQNVEARRAKLEELARDITHWAVAVKKEKATYHTLNLFNYDDNRNALISEGWCATNEVEIVRFALKRASEASGSNVLAVLQEIRTTKEPPTFIRTNKFTEGFQNIVDAYGVPKAGEANPGLFTVITFPFLFSLMFGDFGHGFIMALAAAFLCIYERPLAKAKAGEIFDMFFGGRYIILLMGLFSIYSGFIYNDIFSRTTHFFKKGWTWPDVSEEGKSVDAHSNGHTYIFGLDPTWHHSENALIFTNSYKMKMSIILGVIHMSFGIFMQIPNARHFKKAVNIWHVFVPQIIFLLSIFGYLCFTIIYKWSINWYAKDENGNNIHNSPPSLLNMLIYMFLSPGSVSPDEQLYTGQAFIQTVLLLMALVCVPWMLLVKPLILRREHQSIPEQGYEQITTTRISTDSVDSDGLTGLTETEEMHQDDFDFGDIMINSVIHTIEFCLNAISNTASYLRLWALSLAHAQLSEVLWSMVMEIALVKTQGSPFAPVAIFLGFAVWFFLTLNILLLMEGLSAFLHALRLHWVEFNGKFYDGTGTKFSPFSFHTILSESSD</sequence>
<comment type="subcellular location">
    <subcellularLocation>
        <location evidence="1">Membrane</location>
        <topology evidence="1">Multi-pass membrane protein</topology>
    </subcellularLocation>
</comment>
<dbReference type="EMBL" id="JANBPU010000003">
    <property type="protein sequence ID" value="KAJ1921782.1"/>
    <property type="molecule type" value="Genomic_DNA"/>
</dbReference>
<feature type="coiled-coil region" evidence="10">
    <location>
        <begin position="114"/>
        <end position="148"/>
    </location>
</feature>
<dbReference type="OrthoDB" id="10264220at2759"/>
<evidence type="ECO:0000256" key="4">
    <source>
        <dbReference type="ARBA" id="ARBA00022692"/>
    </source>
</evidence>
<comment type="caution">
    <text evidence="11">The sequence shown here is derived from an EMBL/GenBank/DDBJ whole genome shotgun (WGS) entry which is preliminary data.</text>
</comment>
<dbReference type="GO" id="GO:0051117">
    <property type="term" value="F:ATPase binding"/>
    <property type="evidence" value="ECO:0007669"/>
    <property type="project" value="TreeGrafter"/>
</dbReference>
<feature type="transmembrane region" description="Helical" evidence="9">
    <location>
        <begin position="486"/>
        <end position="503"/>
    </location>
</feature>
<evidence type="ECO:0000256" key="9">
    <source>
        <dbReference type="RuleBase" id="RU361189"/>
    </source>
</evidence>
<keyword evidence="7 9" id="KW-0406">Ion transport</keyword>
<organism evidence="11 12">
    <name type="scientific">Mycoemilia scoparia</name>
    <dbReference type="NCBI Taxonomy" id="417184"/>
    <lineage>
        <taxon>Eukaryota</taxon>
        <taxon>Fungi</taxon>
        <taxon>Fungi incertae sedis</taxon>
        <taxon>Zoopagomycota</taxon>
        <taxon>Kickxellomycotina</taxon>
        <taxon>Kickxellomycetes</taxon>
        <taxon>Kickxellales</taxon>
        <taxon>Kickxellaceae</taxon>
        <taxon>Mycoemilia</taxon>
    </lineage>
</organism>
<evidence type="ECO:0000256" key="3">
    <source>
        <dbReference type="ARBA" id="ARBA00022448"/>
    </source>
</evidence>
<dbReference type="PANTHER" id="PTHR11629">
    <property type="entry name" value="VACUOLAR PROTON ATPASES"/>
    <property type="match status" value="1"/>
</dbReference>
<keyword evidence="10" id="KW-0175">Coiled coil</keyword>
<dbReference type="GO" id="GO:0007035">
    <property type="term" value="P:vacuolar acidification"/>
    <property type="evidence" value="ECO:0007669"/>
    <property type="project" value="TreeGrafter"/>
</dbReference>
<evidence type="ECO:0000313" key="12">
    <source>
        <dbReference type="Proteomes" id="UP001150538"/>
    </source>
</evidence>
<protein>
    <recommendedName>
        <fullName evidence="9">V-type proton ATPase subunit a</fullName>
    </recommendedName>
</protein>
<dbReference type="AlphaFoldDB" id="A0A9W8A2Z5"/>
<dbReference type="Proteomes" id="UP001150538">
    <property type="component" value="Unassembled WGS sequence"/>
</dbReference>
<name>A0A9W8A2Z5_9FUNG</name>
<feature type="transmembrane region" description="Helical" evidence="9">
    <location>
        <begin position="664"/>
        <end position="684"/>
    </location>
</feature>
<gene>
    <name evidence="11" type="primary">VPH1</name>
    <name evidence="11" type="ORF">H4219_000515</name>
</gene>
<evidence type="ECO:0000256" key="8">
    <source>
        <dbReference type="ARBA" id="ARBA00023136"/>
    </source>
</evidence>